<name>A0ABZ2JYU0_9BACT</name>
<feature type="chain" id="PRO_5045428000" evidence="1">
    <location>
        <begin position="30"/>
        <end position="112"/>
    </location>
</feature>
<sequence length="112" mass="11611">MTSMKKLGAVVGVMAFAGIVAGIASNAGASTSEPPSSEGSNQGDDVQAMVALSFYQTCAYPYAEVTGSTATFARANACLKRDNTWSGPKVWYGRCTTNLINNDGNIECSSTP</sequence>
<reference evidence="2 3" key="1">
    <citation type="submission" date="2021-12" db="EMBL/GenBank/DDBJ databases">
        <title>Discovery of the Pendulisporaceae a myxobacterial family with distinct sporulation behavior and unique specialized metabolism.</title>
        <authorList>
            <person name="Garcia R."/>
            <person name="Popoff A."/>
            <person name="Bader C.D."/>
            <person name="Loehr J."/>
            <person name="Walesch S."/>
            <person name="Walt C."/>
            <person name="Boldt J."/>
            <person name="Bunk B."/>
            <person name="Haeckl F.J.F.P.J."/>
            <person name="Gunesch A.P."/>
            <person name="Birkelbach J."/>
            <person name="Nuebel U."/>
            <person name="Pietschmann T."/>
            <person name="Bach T."/>
            <person name="Mueller R."/>
        </authorList>
    </citation>
    <scope>NUCLEOTIDE SEQUENCE [LARGE SCALE GENOMIC DNA]</scope>
    <source>
        <strain evidence="2 3">MSr12523</strain>
    </source>
</reference>
<dbReference type="Proteomes" id="UP001379533">
    <property type="component" value="Chromosome"/>
</dbReference>
<evidence type="ECO:0000256" key="1">
    <source>
        <dbReference type="SAM" id="SignalP"/>
    </source>
</evidence>
<protein>
    <submittedName>
        <fullName evidence="2">Uncharacterized protein</fullName>
    </submittedName>
</protein>
<evidence type="ECO:0000313" key="2">
    <source>
        <dbReference type="EMBL" id="WXA90112.1"/>
    </source>
</evidence>
<feature type="signal peptide" evidence="1">
    <location>
        <begin position="1"/>
        <end position="29"/>
    </location>
</feature>
<keyword evidence="1" id="KW-0732">Signal</keyword>
<gene>
    <name evidence="2" type="ORF">LZC95_27085</name>
</gene>
<organism evidence="2 3">
    <name type="scientific">Pendulispora brunnea</name>
    <dbReference type="NCBI Taxonomy" id="2905690"/>
    <lineage>
        <taxon>Bacteria</taxon>
        <taxon>Pseudomonadati</taxon>
        <taxon>Myxococcota</taxon>
        <taxon>Myxococcia</taxon>
        <taxon>Myxococcales</taxon>
        <taxon>Sorangiineae</taxon>
        <taxon>Pendulisporaceae</taxon>
        <taxon>Pendulispora</taxon>
    </lineage>
</organism>
<dbReference type="RefSeq" id="WP_394840725.1">
    <property type="nucleotide sequence ID" value="NZ_CP089982.1"/>
</dbReference>
<evidence type="ECO:0000313" key="3">
    <source>
        <dbReference type="Proteomes" id="UP001379533"/>
    </source>
</evidence>
<dbReference type="EMBL" id="CP089982">
    <property type="protein sequence ID" value="WXA90112.1"/>
    <property type="molecule type" value="Genomic_DNA"/>
</dbReference>
<proteinExistence type="predicted"/>
<accession>A0ABZ2JYU0</accession>
<keyword evidence="3" id="KW-1185">Reference proteome</keyword>